<sequence>MKVYLTQPINLPVKADCLDVKARLAAFLGIRENQIQSFSLYRRSVDARRKDNVHWVCSYLVQCQTPKRNAAPYVAPQDVLLTDKPKTHGSVIIVGAGPSGLFAAKYLAACGVKVTVVERGSTAAKRVQKVKSFFDGGSLDEECNVQFGLGGAGTFSDGKLTTGISSPLVYTVFSELVRCGAPQCITYDALPHVGTDNLVSLSQNMMDGATAQGCEFLTDTKVTELVVKNGRAVGVTVTEGATERRLYADCVMLCCGHSARELFHELVKQGAEVQFKPFAVGLRIEHKRSFIDFAQYGATHRDVGAASYKLTYNRGGRGCYSFCMCPGGQVVCASSAQNQVVVNGMSNFARDAENSNSALVVTVNEQDMARWGYGGALGGVQFQRQLEENCYRMGGGNFKAPCQTVSDFLSGKTGGEPPVRPSYPRGVTSANLLSLFPQEISSFLAEALVHFGGKIRGFDRDALLTGVESRTSSPVKVVRNKFYQSNVAALFPVGEGCGHSGGIVSSAADGLRAAEFVRQFLCDGAV</sequence>
<dbReference type="PIRSF" id="PIRSF038984">
    <property type="entry name" value="FAD_binding_protein"/>
    <property type="match status" value="1"/>
</dbReference>
<feature type="domain" description="FAD-binding" evidence="2">
    <location>
        <begin position="90"/>
        <end position="125"/>
    </location>
</feature>
<dbReference type="InterPro" id="IPR006076">
    <property type="entry name" value="FAD-dep_OxRdtase"/>
</dbReference>
<gene>
    <name evidence="4" type="ORF">IAC72_01120</name>
</gene>
<evidence type="ECO:0000313" key="4">
    <source>
        <dbReference type="EMBL" id="HIU90603.1"/>
    </source>
</evidence>
<dbReference type="AlphaFoldDB" id="A0A9D1MX43"/>
<evidence type="ECO:0000259" key="2">
    <source>
        <dbReference type="Pfam" id="PF01494"/>
    </source>
</evidence>
<reference evidence="4" key="2">
    <citation type="journal article" date="2021" name="PeerJ">
        <title>Extensive microbial diversity within the chicken gut microbiome revealed by metagenomics and culture.</title>
        <authorList>
            <person name="Gilroy R."/>
            <person name="Ravi A."/>
            <person name="Getino M."/>
            <person name="Pursley I."/>
            <person name="Horton D.L."/>
            <person name="Alikhan N.F."/>
            <person name="Baker D."/>
            <person name="Gharbi K."/>
            <person name="Hall N."/>
            <person name="Watson M."/>
            <person name="Adriaenssens E.M."/>
            <person name="Foster-Nyarko E."/>
            <person name="Jarju S."/>
            <person name="Secka A."/>
            <person name="Antonio M."/>
            <person name="Oren A."/>
            <person name="Chaudhuri R.R."/>
            <person name="La Ragione R."/>
            <person name="Hildebrand F."/>
            <person name="Pallen M.J."/>
        </authorList>
    </citation>
    <scope>NUCLEOTIDE SEQUENCE</scope>
    <source>
        <strain evidence="4">ChiHjej12B11-7776</strain>
    </source>
</reference>
<dbReference type="Proteomes" id="UP000886852">
    <property type="component" value="Unassembled WGS sequence"/>
</dbReference>
<dbReference type="EMBL" id="DVOC01000020">
    <property type="protein sequence ID" value="HIU90603.1"/>
    <property type="molecule type" value="Genomic_DNA"/>
</dbReference>
<dbReference type="Pfam" id="PF01266">
    <property type="entry name" value="DAO"/>
    <property type="match status" value="1"/>
</dbReference>
<reference evidence="4" key="1">
    <citation type="submission" date="2020-10" db="EMBL/GenBank/DDBJ databases">
        <authorList>
            <person name="Gilroy R."/>
        </authorList>
    </citation>
    <scope>NUCLEOTIDE SEQUENCE</scope>
    <source>
        <strain evidence="4">ChiHjej12B11-7776</strain>
    </source>
</reference>
<dbReference type="SUPFAM" id="SSF51905">
    <property type="entry name" value="FAD/NAD(P)-binding domain"/>
    <property type="match status" value="1"/>
</dbReference>
<dbReference type="GO" id="GO:0071949">
    <property type="term" value="F:FAD binding"/>
    <property type="evidence" value="ECO:0007669"/>
    <property type="project" value="InterPro"/>
</dbReference>
<evidence type="ECO:0000313" key="5">
    <source>
        <dbReference type="Proteomes" id="UP000886852"/>
    </source>
</evidence>
<feature type="domain" description="FAD dependent oxidoreductase" evidence="1">
    <location>
        <begin position="201"/>
        <end position="273"/>
    </location>
</feature>
<evidence type="ECO:0000259" key="1">
    <source>
        <dbReference type="Pfam" id="PF01266"/>
    </source>
</evidence>
<evidence type="ECO:0000259" key="3">
    <source>
        <dbReference type="Pfam" id="PF21688"/>
    </source>
</evidence>
<name>A0A9D1MX43_9BACT</name>
<comment type="caution">
    <text evidence="4">The sequence shown here is derived from an EMBL/GenBank/DDBJ whole genome shotgun (WGS) entry which is preliminary data.</text>
</comment>
<dbReference type="InterPro" id="IPR028348">
    <property type="entry name" value="FAD-binding_protein"/>
</dbReference>
<dbReference type="Pfam" id="PF21688">
    <property type="entry name" value="FAD-depend_C"/>
    <property type="match status" value="1"/>
</dbReference>
<organism evidence="4 5">
    <name type="scientific">Candidatus Fimimonas merdipullorum</name>
    <dbReference type="NCBI Taxonomy" id="2840822"/>
    <lineage>
        <taxon>Bacteria</taxon>
        <taxon>Pseudomonadati</taxon>
        <taxon>Myxococcota</taxon>
        <taxon>Myxococcia</taxon>
        <taxon>Myxococcales</taxon>
        <taxon>Cystobacterineae</taxon>
        <taxon>Myxococcaceae</taxon>
        <taxon>Myxococcaceae incertae sedis</taxon>
        <taxon>Candidatus Fimimonas</taxon>
    </lineage>
</organism>
<feature type="domain" description="FAD-dependent protein C-terminal" evidence="3">
    <location>
        <begin position="277"/>
        <end position="471"/>
    </location>
</feature>
<accession>A0A9D1MX43</accession>
<dbReference type="PANTHER" id="PTHR42842:SF3">
    <property type="entry name" value="FAD_NAD(P)-BINDING OXIDOREDUCTASE FAMILY PROTEIN"/>
    <property type="match status" value="1"/>
</dbReference>
<dbReference type="InterPro" id="IPR002938">
    <property type="entry name" value="FAD-bd"/>
</dbReference>
<dbReference type="Gene3D" id="3.50.50.60">
    <property type="entry name" value="FAD/NAD(P)-binding domain"/>
    <property type="match status" value="2"/>
</dbReference>
<dbReference type="InterPro" id="IPR036188">
    <property type="entry name" value="FAD/NAD-bd_sf"/>
</dbReference>
<dbReference type="PANTHER" id="PTHR42842">
    <property type="entry name" value="FAD/NAD(P)-BINDING OXIDOREDUCTASE"/>
    <property type="match status" value="1"/>
</dbReference>
<dbReference type="Gene3D" id="3.30.70.2700">
    <property type="match status" value="1"/>
</dbReference>
<proteinExistence type="predicted"/>
<dbReference type="InterPro" id="IPR049516">
    <property type="entry name" value="FAD-depend_C"/>
</dbReference>
<protein>
    <submittedName>
        <fullName evidence="4">FAD-binding protein</fullName>
    </submittedName>
</protein>
<dbReference type="Pfam" id="PF01494">
    <property type="entry name" value="FAD_binding_3"/>
    <property type="match status" value="1"/>
</dbReference>